<dbReference type="InterPro" id="IPR036770">
    <property type="entry name" value="Ankyrin_rpt-contain_sf"/>
</dbReference>
<dbReference type="HOGENOM" id="CLU_466228_0_0_1"/>
<evidence type="ECO:0000256" key="1">
    <source>
        <dbReference type="ARBA" id="ARBA00022737"/>
    </source>
</evidence>
<proteinExistence type="predicted"/>
<dbReference type="PROSITE" id="PS50088">
    <property type="entry name" value="ANK_REPEAT"/>
    <property type="match status" value="2"/>
</dbReference>
<dbReference type="OrthoDB" id="20872at2759"/>
<dbReference type="PROSITE" id="PS50297">
    <property type="entry name" value="ANK_REP_REGION"/>
    <property type="match status" value="2"/>
</dbReference>
<reference evidence="5" key="1">
    <citation type="journal article" date="2015" name="BMC Genomics">
        <title>Genomic and transcriptomic analysis of the endophytic fungus Pestalotiopsis fici reveals its lifestyle and high potential for synthesis of natural products.</title>
        <authorList>
            <person name="Wang X."/>
            <person name="Zhang X."/>
            <person name="Liu L."/>
            <person name="Xiang M."/>
            <person name="Wang W."/>
            <person name="Sun X."/>
            <person name="Che Y."/>
            <person name="Guo L."/>
            <person name="Liu G."/>
            <person name="Guo L."/>
            <person name="Wang C."/>
            <person name="Yin W.B."/>
            <person name="Stadler M."/>
            <person name="Zhang X."/>
            <person name="Liu X."/>
        </authorList>
    </citation>
    <scope>NUCLEOTIDE SEQUENCE [LARGE SCALE GENOMIC DNA]</scope>
    <source>
        <strain evidence="5">W106-1 / CGMCC3.15140</strain>
    </source>
</reference>
<dbReference type="PANTHER" id="PTHR24198:SF165">
    <property type="entry name" value="ANKYRIN REPEAT-CONTAINING PROTEIN-RELATED"/>
    <property type="match status" value="1"/>
</dbReference>
<name>W3WVQ3_PESFW</name>
<feature type="repeat" description="ANK" evidence="3">
    <location>
        <begin position="155"/>
        <end position="182"/>
    </location>
</feature>
<keyword evidence="2 3" id="KW-0040">ANK repeat</keyword>
<keyword evidence="1" id="KW-0677">Repeat</keyword>
<dbReference type="KEGG" id="pfy:PFICI_09992"/>
<dbReference type="Gene3D" id="1.25.40.20">
    <property type="entry name" value="Ankyrin repeat-containing domain"/>
    <property type="match status" value="1"/>
</dbReference>
<dbReference type="eggNOG" id="KOG0504">
    <property type="taxonomic scope" value="Eukaryota"/>
</dbReference>
<sequence>MPPRVDTDQPDSPPIWLGCFDVIDVNANEPDNRGRIPLHHVASSAWIESYSPMIPTRSDGLRKCAGELISRTTYIDHRDHNGVTPLHLAAMMSEWLVKELVHAGADPRNPTNDGLTPLHLAVRAREVKIVALLVNMLKEKYPGKFLRYLDARDGCGRTPLMHACISGRPESVSLLLDAGASVYSIYHVDMCVFWSCTEFEYEQSYWLNWWKPSVHDLKLIAAYNLAPDGWDWVAEGGVRLMDRNRPWVSIGNKLLPEFERIRRSSFVDPCPQIGDTTTYDEYKSTTINSVQDTAHLQEIIWMLVTRHRELGTDLSILSSTINNCINMCLEEQHYYTAKCFAYVIKGAAGMLGPLSVGDEFALRRDELGAIQHFGLNPNLQELPDEHVLVHLLVVQDYRLFHKLLLGSYPGLGTPDQPTPAKVCLRFTRCEFHCKLEISVTIKDSEQTTSQTLNFKPRIKKCQKVRPHKQELWLWDEMPAQYRQVSERPDIIEWQYDTSEIFGCPLPVPFAKIPNLHPALHAVSGDRIWLLVRRALRYLLARKDDGRTPENEEEAGALQAALDLTRPYPILQDQEMFVQEAQDMLKWSSEPIDEAEFEAIMDAIDEQNDIYDMSYLS</sequence>
<evidence type="ECO:0000256" key="3">
    <source>
        <dbReference type="PROSITE-ProRule" id="PRU00023"/>
    </source>
</evidence>
<evidence type="ECO:0000313" key="4">
    <source>
        <dbReference type="EMBL" id="ETS77930.1"/>
    </source>
</evidence>
<gene>
    <name evidence="4" type="ORF">PFICI_09992</name>
</gene>
<dbReference type="Proteomes" id="UP000030651">
    <property type="component" value="Unassembled WGS sequence"/>
</dbReference>
<dbReference type="InParanoid" id="W3WVQ3"/>
<organism evidence="4 5">
    <name type="scientific">Pestalotiopsis fici (strain W106-1 / CGMCC3.15140)</name>
    <dbReference type="NCBI Taxonomy" id="1229662"/>
    <lineage>
        <taxon>Eukaryota</taxon>
        <taxon>Fungi</taxon>
        <taxon>Dikarya</taxon>
        <taxon>Ascomycota</taxon>
        <taxon>Pezizomycotina</taxon>
        <taxon>Sordariomycetes</taxon>
        <taxon>Xylariomycetidae</taxon>
        <taxon>Amphisphaeriales</taxon>
        <taxon>Sporocadaceae</taxon>
        <taxon>Pestalotiopsis</taxon>
    </lineage>
</organism>
<dbReference type="SMART" id="SM00248">
    <property type="entry name" value="ANK"/>
    <property type="match status" value="3"/>
</dbReference>
<evidence type="ECO:0000256" key="2">
    <source>
        <dbReference type="ARBA" id="ARBA00023043"/>
    </source>
</evidence>
<dbReference type="Pfam" id="PF12796">
    <property type="entry name" value="Ank_2"/>
    <property type="match status" value="1"/>
</dbReference>
<dbReference type="SUPFAM" id="SSF48403">
    <property type="entry name" value="Ankyrin repeat"/>
    <property type="match status" value="1"/>
</dbReference>
<accession>W3WVQ3</accession>
<protein>
    <submittedName>
        <fullName evidence="4">Uncharacterized protein</fullName>
    </submittedName>
</protein>
<dbReference type="PANTHER" id="PTHR24198">
    <property type="entry name" value="ANKYRIN REPEAT AND PROTEIN KINASE DOMAIN-CONTAINING PROTEIN"/>
    <property type="match status" value="1"/>
</dbReference>
<evidence type="ECO:0000313" key="5">
    <source>
        <dbReference type="Proteomes" id="UP000030651"/>
    </source>
</evidence>
<feature type="repeat" description="ANK" evidence="3">
    <location>
        <begin position="113"/>
        <end position="135"/>
    </location>
</feature>
<dbReference type="EMBL" id="KI912115">
    <property type="protein sequence ID" value="ETS77930.1"/>
    <property type="molecule type" value="Genomic_DNA"/>
</dbReference>
<dbReference type="AlphaFoldDB" id="W3WVQ3"/>
<dbReference type="InterPro" id="IPR002110">
    <property type="entry name" value="Ankyrin_rpt"/>
</dbReference>
<dbReference type="GeneID" id="19275005"/>
<keyword evidence="5" id="KW-1185">Reference proteome</keyword>
<dbReference type="RefSeq" id="XP_007836764.1">
    <property type="nucleotide sequence ID" value="XM_007838573.1"/>
</dbReference>